<dbReference type="GO" id="GO:0005615">
    <property type="term" value="C:extracellular space"/>
    <property type="evidence" value="ECO:0007669"/>
    <property type="project" value="TreeGrafter"/>
</dbReference>
<feature type="domain" description="BPTI/Kunitz inhibitor" evidence="4">
    <location>
        <begin position="9"/>
        <end position="59"/>
    </location>
</feature>
<dbReference type="Pfam" id="PF00014">
    <property type="entry name" value="Kunitz_BPTI"/>
    <property type="match status" value="2"/>
</dbReference>
<dbReference type="Gene3D" id="4.10.410.10">
    <property type="entry name" value="Pancreatic trypsin inhibitor Kunitz domain"/>
    <property type="match status" value="2"/>
</dbReference>
<dbReference type="PROSITE" id="PS50279">
    <property type="entry name" value="BPTI_KUNITZ_2"/>
    <property type="match status" value="2"/>
</dbReference>
<dbReference type="OrthoDB" id="4473401at2759"/>
<evidence type="ECO:0000259" key="4">
    <source>
        <dbReference type="PROSITE" id="PS50279"/>
    </source>
</evidence>
<dbReference type="CDD" id="cd00109">
    <property type="entry name" value="Kunitz-type"/>
    <property type="match status" value="2"/>
</dbReference>
<dbReference type="AlphaFoldDB" id="A0A3P7LK60"/>
<evidence type="ECO:0000256" key="1">
    <source>
        <dbReference type="ARBA" id="ARBA00022690"/>
    </source>
</evidence>
<dbReference type="PANTHER" id="PTHR10083:SF374">
    <property type="entry name" value="BPTI_KUNITZ INHIBITOR DOMAIN-CONTAINING PROTEIN"/>
    <property type="match status" value="1"/>
</dbReference>
<dbReference type="InterPro" id="IPR036880">
    <property type="entry name" value="Kunitz_BPTI_sf"/>
</dbReference>
<reference evidence="5 6" key="1">
    <citation type="submission" date="2018-11" db="EMBL/GenBank/DDBJ databases">
        <authorList>
            <consortium name="Pathogen Informatics"/>
        </authorList>
    </citation>
    <scope>NUCLEOTIDE SEQUENCE [LARGE SCALE GENOMIC DNA]</scope>
</reference>
<accession>A0A3P7LK60</accession>
<dbReference type="SUPFAM" id="SSF57362">
    <property type="entry name" value="BPTI-like"/>
    <property type="match status" value="2"/>
</dbReference>
<dbReference type="Proteomes" id="UP000270094">
    <property type="component" value="Unassembled WGS sequence"/>
</dbReference>
<dbReference type="GO" id="GO:0004867">
    <property type="term" value="F:serine-type endopeptidase inhibitor activity"/>
    <property type="evidence" value="ECO:0007669"/>
    <property type="project" value="UniProtKB-KW"/>
</dbReference>
<keyword evidence="2" id="KW-0722">Serine protease inhibitor</keyword>
<keyword evidence="1" id="KW-0646">Protease inhibitor</keyword>
<name>A0A3P7LK60_STRVU</name>
<feature type="non-terminal residue" evidence="5">
    <location>
        <position position="1"/>
    </location>
</feature>
<organism evidence="5 6">
    <name type="scientific">Strongylus vulgaris</name>
    <name type="common">Blood worm</name>
    <dbReference type="NCBI Taxonomy" id="40348"/>
    <lineage>
        <taxon>Eukaryota</taxon>
        <taxon>Metazoa</taxon>
        <taxon>Ecdysozoa</taxon>
        <taxon>Nematoda</taxon>
        <taxon>Chromadorea</taxon>
        <taxon>Rhabditida</taxon>
        <taxon>Rhabditina</taxon>
        <taxon>Rhabditomorpha</taxon>
        <taxon>Strongyloidea</taxon>
        <taxon>Strongylidae</taxon>
        <taxon>Strongylus</taxon>
    </lineage>
</organism>
<dbReference type="InterPro" id="IPR002223">
    <property type="entry name" value="Kunitz_BPTI"/>
</dbReference>
<dbReference type="InterPro" id="IPR020901">
    <property type="entry name" value="Prtase_inh_Kunz-CS"/>
</dbReference>
<evidence type="ECO:0000256" key="2">
    <source>
        <dbReference type="ARBA" id="ARBA00022900"/>
    </source>
</evidence>
<dbReference type="PANTHER" id="PTHR10083">
    <property type="entry name" value="KUNITZ-TYPE PROTEASE INHIBITOR-RELATED"/>
    <property type="match status" value="1"/>
</dbReference>
<evidence type="ECO:0000256" key="3">
    <source>
        <dbReference type="ARBA" id="ARBA00023157"/>
    </source>
</evidence>
<proteinExistence type="predicted"/>
<evidence type="ECO:0000313" key="5">
    <source>
        <dbReference type="EMBL" id="VDM79608.1"/>
    </source>
</evidence>
<protein>
    <recommendedName>
        <fullName evidence="4">BPTI/Kunitz inhibitor domain-containing protein</fullName>
    </recommendedName>
</protein>
<evidence type="ECO:0000313" key="6">
    <source>
        <dbReference type="Proteomes" id="UP000270094"/>
    </source>
</evidence>
<dbReference type="SMART" id="SM00131">
    <property type="entry name" value="KU"/>
    <property type="match status" value="2"/>
</dbReference>
<dbReference type="PRINTS" id="PR00759">
    <property type="entry name" value="BASICPTASE"/>
</dbReference>
<keyword evidence="6" id="KW-1185">Reference proteome</keyword>
<dbReference type="PROSITE" id="PS00280">
    <property type="entry name" value="BPTI_KUNITZ_1"/>
    <property type="match status" value="2"/>
</dbReference>
<feature type="domain" description="BPTI/Kunitz inhibitor" evidence="4">
    <location>
        <begin position="70"/>
        <end position="120"/>
    </location>
</feature>
<sequence length="161" mass="18686">KDEEVTRICLLPIDPGKCHKSYKRYGYDIRRKRCVKFDWAGCGGNDNRFRTAIACRDSCENKPSLFMDECLLPIDPGNCEMLQRRYGYDKATGECVEFDYTGCEGNENRFRMKFECKLACEDRPSLRQYIGILPLTPSKYATDIREEEDVSGEDIFEESIN</sequence>
<keyword evidence="3" id="KW-1015">Disulfide bond</keyword>
<gene>
    <name evidence="5" type="ORF">SVUK_LOCUS14606</name>
</gene>
<dbReference type="InterPro" id="IPR050098">
    <property type="entry name" value="TFPI/VKTCI-like"/>
</dbReference>
<dbReference type="EMBL" id="UYYB01105725">
    <property type="protein sequence ID" value="VDM79608.1"/>
    <property type="molecule type" value="Genomic_DNA"/>
</dbReference>